<evidence type="ECO:0000256" key="1">
    <source>
        <dbReference type="SAM" id="Phobius"/>
    </source>
</evidence>
<proteinExistence type="predicted"/>
<keyword evidence="1" id="KW-1133">Transmembrane helix</keyword>
<keyword evidence="1" id="KW-0472">Membrane</keyword>
<evidence type="ECO:0000313" key="2">
    <source>
        <dbReference type="EMBL" id="PZF76230.1"/>
    </source>
</evidence>
<feature type="transmembrane region" description="Helical" evidence="1">
    <location>
        <begin position="118"/>
        <end position="151"/>
    </location>
</feature>
<evidence type="ECO:0008006" key="4">
    <source>
        <dbReference type="Google" id="ProtNLM"/>
    </source>
</evidence>
<keyword evidence="3" id="KW-1185">Reference proteome</keyword>
<feature type="transmembrane region" description="Helical" evidence="1">
    <location>
        <begin position="224"/>
        <end position="245"/>
    </location>
</feature>
<dbReference type="EMBL" id="QKVK01000006">
    <property type="protein sequence ID" value="PZF76230.1"/>
    <property type="molecule type" value="Genomic_DNA"/>
</dbReference>
<gene>
    <name evidence="2" type="ORF">DK847_13590</name>
</gene>
<feature type="transmembrane region" description="Helical" evidence="1">
    <location>
        <begin position="171"/>
        <end position="191"/>
    </location>
</feature>
<accession>A0A2W2AUF4</accession>
<protein>
    <recommendedName>
        <fullName evidence="4">Glycerophosphoryl diester phosphodiesterase membrane domain-containing protein</fullName>
    </recommendedName>
</protein>
<reference evidence="3" key="1">
    <citation type="submission" date="2018-06" db="EMBL/GenBank/DDBJ databases">
        <title>Aestuariibacter litoralis strain KCTC 52945T.</title>
        <authorList>
            <person name="Li X."/>
            <person name="Salam N."/>
            <person name="Li J.-L."/>
            <person name="Chen Y.-M."/>
            <person name="Yang Z.-W."/>
            <person name="Zhang L.-Y."/>
            <person name="Han M.-X."/>
            <person name="Xiao M."/>
            <person name="Li W.-J."/>
        </authorList>
    </citation>
    <scope>NUCLEOTIDE SEQUENCE [LARGE SCALE GENOMIC DNA]</scope>
    <source>
        <strain evidence="3">KCTC 52945</strain>
    </source>
</reference>
<keyword evidence="1" id="KW-0812">Transmembrane</keyword>
<feature type="transmembrane region" description="Helical" evidence="1">
    <location>
        <begin position="257"/>
        <end position="287"/>
    </location>
</feature>
<sequence length="293" mass="31093">MNYAGPIAVAEFRIGPAWRFGISSTWENAGLALQMSWPWLVILTTLELAARLPPGFRLALLFQPGAGMADPVLAGLLMVLKLIALSSLAVSWSRFLLLGEVATGWDRLRVDRPVWRFACNALLIWFACSGVFLLGSLISFVALPLAAQFAGYALPDFPRALPGVGAWLRDPWMFIIAASLLIGLLAGLPVVQRLSIKLIAIALGREDYGLGDAWRDSGGQPFRLISFTFAVTALVFLIWAVALVLSLQLAGSGAPGVLASAVATATASGLATILATASVAVLFGLFVEGREVS</sequence>
<evidence type="ECO:0000313" key="3">
    <source>
        <dbReference type="Proteomes" id="UP000248795"/>
    </source>
</evidence>
<dbReference type="Proteomes" id="UP000248795">
    <property type="component" value="Unassembled WGS sequence"/>
</dbReference>
<organism evidence="2 3">
    <name type="scientific">Aestuariivirga litoralis</name>
    <dbReference type="NCBI Taxonomy" id="2650924"/>
    <lineage>
        <taxon>Bacteria</taxon>
        <taxon>Pseudomonadati</taxon>
        <taxon>Pseudomonadota</taxon>
        <taxon>Alphaproteobacteria</taxon>
        <taxon>Hyphomicrobiales</taxon>
        <taxon>Aestuariivirgaceae</taxon>
        <taxon>Aestuariivirga</taxon>
    </lineage>
</organism>
<name>A0A2W2AUF4_9HYPH</name>
<dbReference type="AlphaFoldDB" id="A0A2W2AUF4"/>
<comment type="caution">
    <text evidence="2">The sequence shown here is derived from an EMBL/GenBank/DDBJ whole genome shotgun (WGS) entry which is preliminary data.</text>
</comment>
<dbReference type="RefSeq" id="WP_111199067.1">
    <property type="nucleotide sequence ID" value="NZ_QKVK01000006.1"/>
</dbReference>
<feature type="transmembrane region" description="Helical" evidence="1">
    <location>
        <begin position="72"/>
        <end position="97"/>
    </location>
</feature>